<feature type="compositionally biased region" description="Low complexity" evidence="1">
    <location>
        <begin position="10"/>
        <end position="21"/>
    </location>
</feature>
<dbReference type="SUPFAM" id="SSF159888">
    <property type="entry name" value="YdhG-like"/>
    <property type="match status" value="1"/>
</dbReference>
<dbReference type="Proteomes" id="UP001499841">
    <property type="component" value="Unassembled WGS sequence"/>
</dbReference>
<protein>
    <recommendedName>
        <fullName evidence="4">DUF1801 domain-containing protein</fullName>
    </recommendedName>
</protein>
<evidence type="ECO:0000256" key="1">
    <source>
        <dbReference type="SAM" id="MobiDB-lite"/>
    </source>
</evidence>
<organism evidence="2 3">
    <name type="scientific">Georgenia daeguensis</name>
    <dbReference type="NCBI Taxonomy" id="908355"/>
    <lineage>
        <taxon>Bacteria</taxon>
        <taxon>Bacillati</taxon>
        <taxon>Actinomycetota</taxon>
        <taxon>Actinomycetes</taxon>
        <taxon>Micrococcales</taxon>
        <taxon>Bogoriellaceae</taxon>
        <taxon>Georgenia</taxon>
    </lineage>
</organism>
<proteinExistence type="predicted"/>
<feature type="compositionally biased region" description="Basic and acidic residues" evidence="1">
    <location>
        <begin position="23"/>
        <end position="35"/>
    </location>
</feature>
<keyword evidence="3" id="KW-1185">Reference proteome</keyword>
<reference evidence="3" key="1">
    <citation type="journal article" date="2019" name="Int. J. Syst. Evol. Microbiol.">
        <title>The Global Catalogue of Microorganisms (GCM) 10K type strain sequencing project: providing services to taxonomists for standard genome sequencing and annotation.</title>
        <authorList>
            <consortium name="The Broad Institute Genomics Platform"/>
            <consortium name="The Broad Institute Genome Sequencing Center for Infectious Disease"/>
            <person name="Wu L."/>
            <person name="Ma J."/>
        </authorList>
    </citation>
    <scope>NUCLEOTIDE SEQUENCE [LARGE SCALE GENOMIC DNA]</scope>
    <source>
        <strain evidence="3">JCM 17459</strain>
    </source>
</reference>
<gene>
    <name evidence="2" type="ORF">GCM10022262_25140</name>
</gene>
<evidence type="ECO:0008006" key="4">
    <source>
        <dbReference type="Google" id="ProtNLM"/>
    </source>
</evidence>
<evidence type="ECO:0000313" key="3">
    <source>
        <dbReference type="Proteomes" id="UP001499841"/>
    </source>
</evidence>
<name>A0ABP8EVY5_9MICO</name>
<evidence type="ECO:0000313" key="2">
    <source>
        <dbReference type="EMBL" id="GAA4288154.1"/>
    </source>
</evidence>
<accession>A0ABP8EVY5</accession>
<feature type="compositionally biased region" description="Basic residues" evidence="1">
    <location>
        <begin position="36"/>
        <end position="50"/>
    </location>
</feature>
<comment type="caution">
    <text evidence="2">The sequence shown here is derived from an EMBL/GenBank/DDBJ whole genome shotgun (WGS) entry which is preliminary data.</text>
</comment>
<dbReference type="EMBL" id="BAABBA010000012">
    <property type="protein sequence ID" value="GAA4288154.1"/>
    <property type="molecule type" value="Genomic_DNA"/>
</dbReference>
<sequence length="201" mass="21874">MVPGGPTPPRATTRALAPTIRSGIEKRRAVAEPYRRHSARRTGPHQRGKGAHVTAETARNAPDGFSAEERAAMKERAAELRAEGRKGAKRADGLQAVLDRIAEMAPTDRALAERVHMAVTEAAPELSPKTWYGMPAYANADGKVVVFFQDAGKFGYRYATLGFQDAAKIDDGDMWPVSYAIQSWTPAVEKKVLELVRAAMS</sequence>
<feature type="region of interest" description="Disordered" evidence="1">
    <location>
        <begin position="1"/>
        <end position="66"/>
    </location>
</feature>